<reference evidence="1" key="1">
    <citation type="submission" date="2021-02" db="EMBL/GenBank/DDBJ databases">
        <title>Abyssanaerobacter marinus gen.nov., sp., nov, anaerobic bacterium isolated from the Onnuri vent field of Indian Ocean and suggestion of Mogibacteriaceae fam. nov., and proposal of reclassification of ambiguous this family's genus member.</title>
        <authorList>
            <person name="Kim Y.J."/>
            <person name="Yang J.-A."/>
        </authorList>
    </citation>
    <scope>NUCLEOTIDE SEQUENCE</scope>
    <source>
        <strain evidence="1">DSM 2634</strain>
    </source>
</reference>
<dbReference type="SUPFAM" id="SSF52540">
    <property type="entry name" value="P-loop containing nucleoside triphosphate hydrolases"/>
    <property type="match status" value="1"/>
</dbReference>
<protein>
    <submittedName>
        <fullName evidence="1">ATPase</fullName>
    </submittedName>
</protein>
<organism evidence="1 2">
    <name type="scientific">Clostridium aminobutyricum</name>
    <dbReference type="NCBI Taxonomy" id="33953"/>
    <lineage>
        <taxon>Bacteria</taxon>
        <taxon>Bacillati</taxon>
        <taxon>Bacillota</taxon>
        <taxon>Clostridia</taxon>
        <taxon>Eubacteriales</taxon>
        <taxon>Clostridiaceae</taxon>
        <taxon>Clostridium</taxon>
    </lineage>
</organism>
<dbReference type="Proteomes" id="UP000664545">
    <property type="component" value="Unassembled WGS sequence"/>
</dbReference>
<keyword evidence="2" id="KW-1185">Reference proteome</keyword>
<dbReference type="EMBL" id="JAFJZZ010000001">
    <property type="protein sequence ID" value="MBN7772196.1"/>
    <property type="molecule type" value="Genomic_DNA"/>
</dbReference>
<gene>
    <name evidence="1" type="ORF">JYB65_02365</name>
</gene>
<accession>A0A939IHN2</accession>
<dbReference type="InterPro" id="IPR027417">
    <property type="entry name" value="P-loop_NTPase"/>
</dbReference>
<proteinExistence type="predicted"/>
<dbReference type="AlphaFoldDB" id="A0A939IHN2"/>
<name>A0A939IHN2_CLOAM</name>
<dbReference type="RefSeq" id="WP_206581017.1">
    <property type="nucleotide sequence ID" value="NZ_JAFJZZ010000001.1"/>
</dbReference>
<evidence type="ECO:0000313" key="2">
    <source>
        <dbReference type="Proteomes" id="UP000664545"/>
    </source>
</evidence>
<comment type="caution">
    <text evidence="1">The sequence shown here is derived from an EMBL/GenBank/DDBJ whole genome shotgun (WGS) entry which is preliminary data.</text>
</comment>
<evidence type="ECO:0000313" key="1">
    <source>
        <dbReference type="EMBL" id="MBN7772196.1"/>
    </source>
</evidence>
<sequence length="371" mass="41701">MAIARHIYPGNNTTMGFYSYYRYILGQREANRIICIKGGPGVGKSTFMKKIGEEYLERGEDVDFMHCSSDNNSLDGIVLKSRSVAFIDATSPHVVDPINPGAVDHILHLGDYWNETGIKKNKNAVIDTTEKIGSLFKYAYNYIAAAGKLYDNVASMYESALENAEVYKLTAAIVGDELSHKELCLNPGMVKKFFASAITPEGIVNSIQSLLQGYKKVYLISCPVGMSAESLLNIFAESAVYRGLDVEEYYCPMKPETKIEHLLVPELSVAFISVNKYHDLEPWQIASDEDESKNPEIVNIDMAEMLEQRKIQELKNLIENNLASMDTLLNDGIDCIKLAKKEHDYLESFYIPNMDFKKIEEVRNEIIAKIG</sequence>